<proteinExistence type="inferred from homology"/>
<feature type="compositionally biased region" description="Low complexity" evidence="3">
    <location>
        <begin position="121"/>
        <end position="133"/>
    </location>
</feature>
<evidence type="ECO:0000256" key="2">
    <source>
        <dbReference type="RuleBase" id="RU363120"/>
    </source>
</evidence>
<dbReference type="PANTHER" id="PTHR10358:SF6">
    <property type="entry name" value="ENDOSULFINE, ISOFORM A"/>
    <property type="match status" value="1"/>
</dbReference>
<dbReference type="Pfam" id="PF04667">
    <property type="entry name" value="Endosulfine"/>
    <property type="match status" value="2"/>
</dbReference>
<dbReference type="GO" id="GO:0004864">
    <property type="term" value="F:protein phosphatase inhibitor activity"/>
    <property type="evidence" value="ECO:0007669"/>
    <property type="project" value="TreeGrafter"/>
</dbReference>
<comment type="similarity">
    <text evidence="1 2">Belongs to the endosulfine family.</text>
</comment>
<name>A0A1S9RLG9_PENBI</name>
<comment type="caution">
    <text evidence="4">The sequence shown here is derived from an EMBL/GenBank/DDBJ whole genome shotgun (WGS) entry which is preliminary data.</text>
</comment>
<evidence type="ECO:0000313" key="4">
    <source>
        <dbReference type="EMBL" id="OOQ86201.1"/>
    </source>
</evidence>
<evidence type="ECO:0000256" key="1">
    <source>
        <dbReference type="ARBA" id="ARBA00010520"/>
    </source>
</evidence>
<evidence type="ECO:0000256" key="3">
    <source>
        <dbReference type="SAM" id="MobiDB-lite"/>
    </source>
</evidence>
<gene>
    <name evidence="4" type="ORF">PEBR_22389</name>
</gene>
<feature type="region of interest" description="Disordered" evidence="3">
    <location>
        <begin position="73"/>
        <end position="188"/>
    </location>
</feature>
<reference evidence="5" key="1">
    <citation type="submission" date="2015-09" db="EMBL/GenBank/DDBJ databases">
        <authorList>
            <person name="Fill T.P."/>
            <person name="Baretta J.F."/>
            <person name="de Almeida L.G."/>
            <person name="Rocha M."/>
            <person name="de Souza D.H."/>
            <person name="Malavazi I."/>
            <person name="Cerdeira L.T."/>
            <person name="Hong H."/>
            <person name="Samborskyy M."/>
            <person name="de Vasconcelos A.T."/>
            <person name="Leadlay P."/>
            <person name="Rodrigues-Filho E."/>
        </authorList>
    </citation>
    <scope>NUCLEOTIDE SEQUENCE [LARGE SCALE GENOMIC DNA]</scope>
    <source>
        <strain evidence="5">LaBioMMi 136</strain>
    </source>
</reference>
<protein>
    <recommendedName>
        <fullName evidence="2">mRNA stability protein</fullName>
    </recommendedName>
</protein>
<accession>A0A1S9RLG9</accession>
<dbReference type="AlphaFoldDB" id="A0A1S9RLG9"/>
<dbReference type="InterPro" id="IPR006760">
    <property type="entry name" value="Endosulphine"/>
</dbReference>
<dbReference type="GO" id="GO:0005737">
    <property type="term" value="C:cytoplasm"/>
    <property type="evidence" value="ECO:0007669"/>
    <property type="project" value="TreeGrafter"/>
</dbReference>
<sequence length="188" mass="19572">MNPHQQNKVDISSMSPEEQRLLRLYGKMPTKKDLLQNKLKPNQPAQTNHPFSFSTLQERKYFDSGDYALSKAGKASDVGVTSIGSRHPVPENIPHLTATSPGAANPGAVSGGSTAGIGQAIPGSISGHPGSIGFQSRSPVKEGSYLQRGSSLSEGSGLDDDDGAGGSNEGKEPAVSPPAAREGVPIRQ</sequence>
<evidence type="ECO:0000313" key="5">
    <source>
        <dbReference type="Proteomes" id="UP000190744"/>
    </source>
</evidence>
<dbReference type="PANTHER" id="PTHR10358">
    <property type="entry name" value="ENDOSULFINE"/>
    <property type="match status" value="1"/>
</dbReference>
<organism evidence="4 5">
    <name type="scientific">Penicillium brasilianum</name>
    <dbReference type="NCBI Taxonomy" id="104259"/>
    <lineage>
        <taxon>Eukaryota</taxon>
        <taxon>Fungi</taxon>
        <taxon>Dikarya</taxon>
        <taxon>Ascomycota</taxon>
        <taxon>Pezizomycotina</taxon>
        <taxon>Eurotiomycetes</taxon>
        <taxon>Eurotiomycetidae</taxon>
        <taxon>Eurotiales</taxon>
        <taxon>Aspergillaceae</taxon>
        <taxon>Penicillium</taxon>
    </lineage>
</organism>
<comment type="function">
    <text evidence="2">Plays an essential role in initiation of the G0 program by preventing the degradation of specific nutrient-regulated mRNAs via the 5'-3' mRNA decay pathway.</text>
</comment>
<dbReference type="EMBL" id="LJBN01000148">
    <property type="protein sequence ID" value="OOQ86201.1"/>
    <property type="molecule type" value="Genomic_DNA"/>
</dbReference>
<dbReference type="Proteomes" id="UP000190744">
    <property type="component" value="Unassembled WGS sequence"/>
</dbReference>